<dbReference type="RefSeq" id="WP_189608254.1">
    <property type="nucleotide sequence ID" value="NZ_BMXR01000004.1"/>
</dbReference>
<protein>
    <recommendedName>
        <fullName evidence="1">Plasmid replication protein RepL domain-containing protein</fullName>
    </recommendedName>
</protein>
<keyword evidence="3" id="KW-1185">Reference proteome</keyword>
<dbReference type="GO" id="GO:0006260">
    <property type="term" value="P:DNA replication"/>
    <property type="evidence" value="ECO:0007669"/>
    <property type="project" value="InterPro"/>
</dbReference>
<reference evidence="2" key="2">
    <citation type="submission" date="2020-09" db="EMBL/GenBank/DDBJ databases">
        <authorList>
            <person name="Sun Q."/>
            <person name="Kim S."/>
        </authorList>
    </citation>
    <scope>NUCLEOTIDE SEQUENCE</scope>
    <source>
        <strain evidence="2">KCTC 22169</strain>
    </source>
</reference>
<dbReference type="GO" id="GO:0006276">
    <property type="term" value="P:plasmid maintenance"/>
    <property type="evidence" value="ECO:0007669"/>
    <property type="project" value="InterPro"/>
</dbReference>
<dbReference type="InterPro" id="IPR008813">
    <property type="entry name" value="Plasmid_replication_RepL"/>
</dbReference>
<evidence type="ECO:0000313" key="3">
    <source>
        <dbReference type="Proteomes" id="UP000626148"/>
    </source>
</evidence>
<feature type="domain" description="Plasmid replication protein RepL" evidence="1">
    <location>
        <begin position="2"/>
        <end position="134"/>
    </location>
</feature>
<organism evidence="2 3">
    <name type="scientific">Saccharospirillum salsuginis</name>
    <dbReference type="NCBI Taxonomy" id="418750"/>
    <lineage>
        <taxon>Bacteria</taxon>
        <taxon>Pseudomonadati</taxon>
        <taxon>Pseudomonadota</taxon>
        <taxon>Gammaproteobacteria</taxon>
        <taxon>Oceanospirillales</taxon>
        <taxon>Saccharospirillaceae</taxon>
        <taxon>Saccharospirillum</taxon>
    </lineage>
</organism>
<evidence type="ECO:0000313" key="2">
    <source>
        <dbReference type="EMBL" id="GGX51462.1"/>
    </source>
</evidence>
<dbReference type="Proteomes" id="UP000626148">
    <property type="component" value="Unassembled WGS sequence"/>
</dbReference>
<evidence type="ECO:0000259" key="1">
    <source>
        <dbReference type="Pfam" id="PF05732"/>
    </source>
</evidence>
<dbReference type="Pfam" id="PF05732">
    <property type="entry name" value="RepL"/>
    <property type="match status" value="1"/>
</dbReference>
<sequence length="159" mass="18631">MERKKKVVRSIEKQTINEETGEVKQSSRENIVHFPSEPPYVKLYLEDIEYLYQLSKNSHRVLFELIKRMDYEGLVVLNSSIKKVISSRVGYRTVASLDNYISKELIKKGIFKRVDTGVYQPNPNLFGRGEWKDIKKKRDGWIKIDYKDGERVIKSSLSS</sequence>
<dbReference type="EMBL" id="BMXR01000004">
    <property type="protein sequence ID" value="GGX51462.1"/>
    <property type="molecule type" value="Genomic_DNA"/>
</dbReference>
<gene>
    <name evidence="2" type="ORF">GCM10007392_18440</name>
</gene>
<dbReference type="AlphaFoldDB" id="A0A918N7P2"/>
<name>A0A918N7P2_9GAMM</name>
<comment type="caution">
    <text evidence="2">The sequence shown here is derived from an EMBL/GenBank/DDBJ whole genome shotgun (WGS) entry which is preliminary data.</text>
</comment>
<accession>A0A918N7P2</accession>
<proteinExistence type="predicted"/>
<reference evidence="2" key="1">
    <citation type="journal article" date="2014" name="Int. J. Syst. Evol. Microbiol.">
        <title>Complete genome sequence of Corynebacterium casei LMG S-19264T (=DSM 44701T), isolated from a smear-ripened cheese.</title>
        <authorList>
            <consortium name="US DOE Joint Genome Institute (JGI-PGF)"/>
            <person name="Walter F."/>
            <person name="Albersmeier A."/>
            <person name="Kalinowski J."/>
            <person name="Ruckert C."/>
        </authorList>
    </citation>
    <scope>NUCLEOTIDE SEQUENCE</scope>
    <source>
        <strain evidence="2">KCTC 22169</strain>
    </source>
</reference>